<dbReference type="AlphaFoldDB" id="A0A7W9SEZ3"/>
<dbReference type="InterPro" id="IPR051453">
    <property type="entry name" value="MBL_Glyoxalase_II"/>
</dbReference>
<dbReference type="EMBL" id="JACHHH010000001">
    <property type="protein sequence ID" value="MBB6040171.1"/>
    <property type="molecule type" value="Genomic_DNA"/>
</dbReference>
<feature type="domain" description="Metallo-beta-lactamase" evidence="6">
    <location>
        <begin position="42"/>
        <end position="232"/>
    </location>
</feature>
<evidence type="ECO:0000259" key="6">
    <source>
        <dbReference type="SMART" id="SM00849"/>
    </source>
</evidence>
<dbReference type="Proteomes" id="UP000522163">
    <property type="component" value="Unassembled WGS sequence"/>
</dbReference>
<evidence type="ECO:0000256" key="1">
    <source>
        <dbReference type="ARBA" id="ARBA00001947"/>
    </source>
</evidence>
<evidence type="ECO:0000313" key="8">
    <source>
        <dbReference type="Proteomes" id="UP000522163"/>
    </source>
</evidence>
<keyword evidence="3 7" id="KW-0378">Hydrolase</keyword>
<sequence>MSKFASKFQKVLMSFSYRGKEIFKPLNTGRIDERVSVVREWVANVFFYTKNGKTVMIDAGYNYERLAEKMKWLDIEPASIQHILLTHLDTDHVGAVERDSGGLFQNAKIYLGEIENKYLTGEARRRVLFGHYKIPMVKTDNEKRLLKDGEVFYIEDIKVEAILVPGHTFGHLVYLIDDAYLFTGDTIWFGPDGGYSFLNSLAEDNELAKSSLVKLEKILKERGISPKIISGHTGWTDDLEFAFRHKDQICNSLKKQKPHDPMAPYDAYDEREDTEEKARGEWLPKAREIME</sequence>
<comment type="cofactor">
    <cofactor evidence="1">
        <name>Zn(2+)</name>
        <dbReference type="ChEBI" id="CHEBI:29105"/>
    </cofactor>
</comment>
<dbReference type="Gene3D" id="3.60.15.10">
    <property type="entry name" value="Ribonuclease Z/Hydroxyacylglutathione hydrolase-like"/>
    <property type="match status" value="1"/>
</dbReference>
<gene>
    <name evidence="7" type="ORF">HNQ46_000132</name>
</gene>
<dbReference type="InterPro" id="IPR036866">
    <property type="entry name" value="RibonucZ/Hydroxyglut_hydro"/>
</dbReference>
<dbReference type="Pfam" id="PF00753">
    <property type="entry name" value="Lactamase_B"/>
    <property type="match status" value="1"/>
</dbReference>
<dbReference type="PANTHER" id="PTHR46233">
    <property type="entry name" value="HYDROXYACYLGLUTATHIONE HYDROLASE GLOC"/>
    <property type="match status" value="1"/>
</dbReference>
<comment type="caution">
    <text evidence="7">The sequence shown here is derived from an EMBL/GenBank/DDBJ whole genome shotgun (WGS) entry which is preliminary data.</text>
</comment>
<keyword evidence="4" id="KW-0862">Zinc</keyword>
<dbReference type="SMART" id="SM00849">
    <property type="entry name" value="Lactamase_B"/>
    <property type="match status" value="1"/>
</dbReference>
<evidence type="ECO:0000313" key="7">
    <source>
        <dbReference type="EMBL" id="MBB6040171.1"/>
    </source>
</evidence>
<dbReference type="PANTHER" id="PTHR46233:SF3">
    <property type="entry name" value="HYDROXYACYLGLUTATHIONE HYDROLASE GLOC"/>
    <property type="match status" value="1"/>
</dbReference>
<evidence type="ECO:0000256" key="4">
    <source>
        <dbReference type="ARBA" id="ARBA00022833"/>
    </source>
</evidence>
<reference evidence="7 8" key="1">
    <citation type="submission" date="2020-08" db="EMBL/GenBank/DDBJ databases">
        <title>Genomic Encyclopedia of Type Strains, Phase IV (KMG-IV): sequencing the most valuable type-strain genomes for metagenomic binning, comparative biology and taxonomic classification.</title>
        <authorList>
            <person name="Goeker M."/>
        </authorList>
    </citation>
    <scope>NUCLEOTIDE SEQUENCE [LARGE SCALE GENOMIC DNA]</scope>
    <source>
        <strain evidence="7 8">DSM 17245</strain>
    </source>
</reference>
<name>A0A7W9SEZ3_9FIRM</name>
<feature type="compositionally biased region" description="Basic and acidic residues" evidence="5">
    <location>
        <begin position="274"/>
        <end position="291"/>
    </location>
</feature>
<keyword evidence="2" id="KW-0479">Metal-binding</keyword>
<accession>A0A7W9SEZ3</accession>
<dbReference type="GO" id="GO:0046872">
    <property type="term" value="F:metal ion binding"/>
    <property type="evidence" value="ECO:0007669"/>
    <property type="project" value="UniProtKB-KW"/>
</dbReference>
<feature type="region of interest" description="Disordered" evidence="5">
    <location>
        <begin position="254"/>
        <end position="291"/>
    </location>
</feature>
<evidence type="ECO:0000256" key="3">
    <source>
        <dbReference type="ARBA" id="ARBA00022801"/>
    </source>
</evidence>
<evidence type="ECO:0000256" key="2">
    <source>
        <dbReference type="ARBA" id="ARBA00022723"/>
    </source>
</evidence>
<proteinExistence type="predicted"/>
<evidence type="ECO:0000256" key="5">
    <source>
        <dbReference type="SAM" id="MobiDB-lite"/>
    </source>
</evidence>
<protein>
    <submittedName>
        <fullName evidence="7">Glyoxylase-like metal-dependent hydrolase (Beta-lactamase superfamily II)</fullName>
    </submittedName>
</protein>
<dbReference type="GO" id="GO:0016787">
    <property type="term" value="F:hydrolase activity"/>
    <property type="evidence" value="ECO:0007669"/>
    <property type="project" value="UniProtKB-KW"/>
</dbReference>
<dbReference type="RefSeq" id="WP_183681616.1">
    <property type="nucleotide sequence ID" value="NZ_JACHHH010000001.1"/>
</dbReference>
<dbReference type="GeneID" id="85013707"/>
<dbReference type="SUPFAM" id="SSF56281">
    <property type="entry name" value="Metallo-hydrolase/oxidoreductase"/>
    <property type="match status" value="1"/>
</dbReference>
<dbReference type="InterPro" id="IPR001279">
    <property type="entry name" value="Metallo-B-lactamas"/>
</dbReference>
<dbReference type="CDD" id="cd06262">
    <property type="entry name" value="metallo-hydrolase-like_MBL-fold"/>
    <property type="match status" value="1"/>
</dbReference>
<organism evidence="7 8">
    <name type="scientific">Oribacterium sinus</name>
    <dbReference type="NCBI Taxonomy" id="237576"/>
    <lineage>
        <taxon>Bacteria</taxon>
        <taxon>Bacillati</taxon>
        <taxon>Bacillota</taxon>
        <taxon>Clostridia</taxon>
        <taxon>Lachnospirales</taxon>
        <taxon>Lachnospiraceae</taxon>
        <taxon>Oribacterium</taxon>
    </lineage>
</organism>